<feature type="compositionally biased region" description="Polar residues" evidence="6">
    <location>
        <begin position="105"/>
        <end position="118"/>
    </location>
</feature>
<feature type="domain" description="BZIP" evidence="7">
    <location>
        <begin position="157"/>
        <end position="220"/>
    </location>
</feature>
<dbReference type="OrthoDB" id="295274at2759"/>
<dbReference type="GeneID" id="28848965"/>
<comment type="caution">
    <text evidence="8">The sequence shown here is derived from an EMBL/GenBank/DDBJ whole genome shotgun (WGS) entry which is preliminary data.</text>
</comment>
<dbReference type="CDD" id="cd14687">
    <property type="entry name" value="bZIP_ATF2"/>
    <property type="match status" value="1"/>
</dbReference>
<keyword evidence="9" id="KW-1185">Reference proteome</keyword>
<name>A0A179FH26_METCM</name>
<proteinExistence type="predicted"/>
<dbReference type="SMART" id="SM00338">
    <property type="entry name" value="BRLZ"/>
    <property type="match status" value="1"/>
</dbReference>
<dbReference type="AlphaFoldDB" id="A0A179FH26"/>
<organism evidence="8 9">
    <name type="scientific">Pochonia chlamydosporia 170</name>
    <dbReference type="NCBI Taxonomy" id="1380566"/>
    <lineage>
        <taxon>Eukaryota</taxon>
        <taxon>Fungi</taxon>
        <taxon>Dikarya</taxon>
        <taxon>Ascomycota</taxon>
        <taxon>Pezizomycotina</taxon>
        <taxon>Sordariomycetes</taxon>
        <taxon>Hypocreomycetidae</taxon>
        <taxon>Hypocreales</taxon>
        <taxon>Clavicipitaceae</taxon>
        <taxon>Pochonia</taxon>
    </lineage>
</organism>
<dbReference type="InterPro" id="IPR004827">
    <property type="entry name" value="bZIP"/>
</dbReference>
<evidence type="ECO:0000256" key="1">
    <source>
        <dbReference type="ARBA" id="ARBA00004123"/>
    </source>
</evidence>
<dbReference type="RefSeq" id="XP_018141904.1">
    <property type="nucleotide sequence ID" value="XM_018284971.1"/>
</dbReference>
<dbReference type="PROSITE" id="PS50217">
    <property type="entry name" value="BZIP"/>
    <property type="match status" value="1"/>
</dbReference>
<dbReference type="STRING" id="1380566.A0A179FH26"/>
<dbReference type="GO" id="GO:0003700">
    <property type="term" value="F:DNA-binding transcription factor activity"/>
    <property type="evidence" value="ECO:0007669"/>
    <property type="project" value="InterPro"/>
</dbReference>
<keyword evidence="4" id="KW-0539">Nucleus</keyword>
<dbReference type="Pfam" id="PF00170">
    <property type="entry name" value="bZIP_1"/>
    <property type="match status" value="1"/>
</dbReference>
<evidence type="ECO:0000256" key="6">
    <source>
        <dbReference type="SAM" id="MobiDB-lite"/>
    </source>
</evidence>
<evidence type="ECO:0000256" key="4">
    <source>
        <dbReference type="ARBA" id="ARBA00023242"/>
    </source>
</evidence>
<dbReference type="EMBL" id="LSBJ02000005">
    <property type="protein sequence ID" value="OAQ64590.1"/>
    <property type="molecule type" value="Genomic_DNA"/>
</dbReference>
<keyword evidence="5" id="KW-0175">Coiled coil</keyword>
<evidence type="ECO:0000259" key="7">
    <source>
        <dbReference type="PROSITE" id="PS50217"/>
    </source>
</evidence>
<dbReference type="GO" id="GO:0005634">
    <property type="term" value="C:nucleus"/>
    <property type="evidence" value="ECO:0007669"/>
    <property type="project" value="UniProtKB-SubCell"/>
</dbReference>
<dbReference type="InterPro" id="IPR046347">
    <property type="entry name" value="bZIP_sf"/>
</dbReference>
<dbReference type="KEGG" id="pchm:VFPPC_05846"/>
<feature type="region of interest" description="Disordered" evidence="6">
    <location>
        <begin position="246"/>
        <end position="273"/>
    </location>
</feature>
<gene>
    <name evidence="8" type="ORF">VFPPC_05846</name>
</gene>
<dbReference type="SUPFAM" id="SSF57959">
    <property type="entry name" value="Leucine zipper domain"/>
    <property type="match status" value="1"/>
</dbReference>
<dbReference type="Proteomes" id="UP000078397">
    <property type="component" value="Unassembled WGS sequence"/>
</dbReference>
<feature type="coiled-coil region" evidence="5">
    <location>
        <begin position="182"/>
        <end position="209"/>
    </location>
</feature>
<keyword evidence="3" id="KW-0804">Transcription</keyword>
<evidence type="ECO:0000313" key="8">
    <source>
        <dbReference type="EMBL" id="OAQ64590.1"/>
    </source>
</evidence>
<dbReference type="PANTHER" id="PTHR19304">
    <property type="entry name" value="CYCLIC-AMP RESPONSE ELEMENT BINDING PROTEIN"/>
    <property type="match status" value="1"/>
</dbReference>
<evidence type="ECO:0000256" key="2">
    <source>
        <dbReference type="ARBA" id="ARBA00023015"/>
    </source>
</evidence>
<accession>A0A179FH26</accession>
<reference evidence="8 9" key="1">
    <citation type="journal article" date="2016" name="PLoS Pathog.">
        <title>Biosynthesis of antibiotic leucinostatins in bio-control fungus Purpureocillium lilacinum and their inhibition on phytophthora revealed by genome mining.</title>
        <authorList>
            <person name="Wang G."/>
            <person name="Liu Z."/>
            <person name="Lin R."/>
            <person name="Li E."/>
            <person name="Mao Z."/>
            <person name="Ling J."/>
            <person name="Yang Y."/>
            <person name="Yin W.B."/>
            <person name="Xie B."/>
        </authorList>
    </citation>
    <scope>NUCLEOTIDE SEQUENCE [LARGE SCALE GENOMIC DNA]</scope>
    <source>
        <strain evidence="8">170</strain>
    </source>
</reference>
<dbReference type="InterPro" id="IPR051027">
    <property type="entry name" value="bZIP_transcription_factors"/>
</dbReference>
<feature type="region of interest" description="Disordered" evidence="6">
    <location>
        <begin position="97"/>
        <end position="182"/>
    </location>
</feature>
<protein>
    <submittedName>
        <fullName evidence="8">BZIP transcription factor domain-containing protein</fullName>
    </submittedName>
</protein>
<feature type="compositionally biased region" description="Polar residues" evidence="6">
    <location>
        <begin position="259"/>
        <end position="273"/>
    </location>
</feature>
<dbReference type="Gene3D" id="1.20.5.170">
    <property type="match status" value="1"/>
</dbReference>
<evidence type="ECO:0000313" key="9">
    <source>
        <dbReference type="Proteomes" id="UP000078397"/>
    </source>
</evidence>
<sequence length="273" mass="30227">MTATRPCFDEMHGLGPTLSGPELFMPNNNGQPEFEACLPYFMSLGPELAWSSQYLAGGNLDYHTNSDGNQGAGIDNNGGHIPEAAHIELPTYGESTVTPAEDLQSPCSQSISAGSTHNEQAHARIATPRRPGQGTQKGTRTRNGSHTTEMNKRPKRPVKKNTSLERNRISASKSRKRSKEWEHKLETKKEVLEAKHRTLRAEYGNLLRETLELKNDLISHARCHDDKVDAWIGSEAKNFARRLSGADRESIREGAYSPNDDNIQNVLLSPNTS</sequence>
<feature type="compositionally biased region" description="Polar residues" evidence="6">
    <location>
        <begin position="133"/>
        <end position="148"/>
    </location>
</feature>
<comment type="subcellular location">
    <subcellularLocation>
        <location evidence="1">Nucleus</location>
    </subcellularLocation>
</comment>
<evidence type="ECO:0000256" key="5">
    <source>
        <dbReference type="SAM" id="Coils"/>
    </source>
</evidence>
<evidence type="ECO:0000256" key="3">
    <source>
        <dbReference type="ARBA" id="ARBA00023163"/>
    </source>
</evidence>
<keyword evidence="2" id="KW-0805">Transcription regulation</keyword>